<protein>
    <submittedName>
        <fullName evidence="5">MerR family transcriptional regulator</fullName>
    </submittedName>
</protein>
<dbReference type="PANTHER" id="PTHR30204:SF94">
    <property type="entry name" value="HEAVY METAL-DEPENDENT TRANSCRIPTIONAL REGULATOR HI_0293-RELATED"/>
    <property type="match status" value="1"/>
</dbReference>
<keyword evidence="2" id="KW-0238">DNA-binding</keyword>
<dbReference type="CDD" id="cd00592">
    <property type="entry name" value="HTH_MerR-like"/>
    <property type="match status" value="1"/>
</dbReference>
<evidence type="ECO:0000256" key="1">
    <source>
        <dbReference type="ARBA" id="ARBA00023015"/>
    </source>
</evidence>
<accession>A0A9D0ZTQ2</accession>
<evidence type="ECO:0000313" key="5">
    <source>
        <dbReference type="EMBL" id="HIQ95408.1"/>
    </source>
</evidence>
<reference evidence="5" key="2">
    <citation type="journal article" date="2021" name="PeerJ">
        <title>Extensive microbial diversity within the chicken gut microbiome revealed by metagenomics and culture.</title>
        <authorList>
            <person name="Gilroy R."/>
            <person name="Ravi A."/>
            <person name="Getino M."/>
            <person name="Pursley I."/>
            <person name="Horton D.L."/>
            <person name="Alikhan N.F."/>
            <person name="Baker D."/>
            <person name="Gharbi K."/>
            <person name="Hall N."/>
            <person name="Watson M."/>
            <person name="Adriaenssens E.M."/>
            <person name="Foster-Nyarko E."/>
            <person name="Jarju S."/>
            <person name="Secka A."/>
            <person name="Antonio M."/>
            <person name="Oren A."/>
            <person name="Chaudhuri R.R."/>
            <person name="La Ragione R."/>
            <person name="Hildebrand F."/>
            <person name="Pallen M.J."/>
        </authorList>
    </citation>
    <scope>NUCLEOTIDE SEQUENCE</scope>
    <source>
        <strain evidence="5">ChiSjej3B21-11622</strain>
    </source>
</reference>
<comment type="caution">
    <text evidence="5">The sequence shown here is derived from an EMBL/GenBank/DDBJ whole genome shotgun (WGS) entry which is preliminary data.</text>
</comment>
<dbReference type="SUPFAM" id="SSF46955">
    <property type="entry name" value="Putative DNA-binding domain"/>
    <property type="match status" value="1"/>
</dbReference>
<dbReference type="InterPro" id="IPR000551">
    <property type="entry name" value="MerR-type_HTH_dom"/>
</dbReference>
<evidence type="ECO:0000313" key="6">
    <source>
        <dbReference type="Proteomes" id="UP000886886"/>
    </source>
</evidence>
<gene>
    <name evidence="5" type="ORF">IAB26_02500</name>
</gene>
<organism evidence="5 6">
    <name type="scientific">Candidatus Limivivens merdigallinarum</name>
    <dbReference type="NCBI Taxonomy" id="2840859"/>
    <lineage>
        <taxon>Bacteria</taxon>
        <taxon>Bacillati</taxon>
        <taxon>Bacillota</taxon>
        <taxon>Clostridia</taxon>
        <taxon>Lachnospirales</taxon>
        <taxon>Lachnospiraceae</taxon>
        <taxon>Lachnospiraceae incertae sedis</taxon>
        <taxon>Candidatus Limivivens</taxon>
    </lineage>
</organism>
<keyword evidence="1" id="KW-0805">Transcription regulation</keyword>
<dbReference type="Pfam" id="PF13411">
    <property type="entry name" value="MerR_1"/>
    <property type="match status" value="1"/>
</dbReference>
<name>A0A9D0ZTQ2_9FIRM</name>
<evidence type="ECO:0000256" key="2">
    <source>
        <dbReference type="ARBA" id="ARBA00023125"/>
    </source>
</evidence>
<evidence type="ECO:0000259" key="4">
    <source>
        <dbReference type="PROSITE" id="PS50937"/>
    </source>
</evidence>
<feature type="domain" description="HTH merR-type" evidence="4">
    <location>
        <begin position="1"/>
        <end position="68"/>
    </location>
</feature>
<dbReference type="PROSITE" id="PS50937">
    <property type="entry name" value="HTH_MERR_2"/>
    <property type="match status" value="1"/>
</dbReference>
<reference evidence="5" key="1">
    <citation type="submission" date="2020-10" db="EMBL/GenBank/DDBJ databases">
        <authorList>
            <person name="Gilroy R."/>
        </authorList>
    </citation>
    <scope>NUCLEOTIDE SEQUENCE</scope>
    <source>
        <strain evidence="5">ChiSjej3B21-11622</strain>
    </source>
</reference>
<sequence>MLLKELIQQVDLSRRAVKYYEEQGLLKVEKDENGYRNYSEENLLTLKEISAYRKLGIGIADIRTLLKHEDRDLLEKIYEEKAASLLERKKELDALQKFLDNRNVEELYSTVDYATVGDALLDMAPGCLGYVLLQHFLPYLDIPITTKEQKEAYDRLLHFLNHTRIRIPLFYRLLWFFLKRENPALPSKLGEEALANPMEKYLNPTEEEYEAFKEQIKQAVSQRNRFPARWNPLLHSQRTLMKRLKAAGYYDLFLPAMVELSPKYREYRDALERLNQRVTADLGLYYDSGYRILSKAPLPSSNSSTDQ</sequence>
<dbReference type="EMBL" id="DVFT01000032">
    <property type="protein sequence ID" value="HIQ95408.1"/>
    <property type="molecule type" value="Genomic_DNA"/>
</dbReference>
<proteinExistence type="predicted"/>
<dbReference type="GO" id="GO:0003677">
    <property type="term" value="F:DNA binding"/>
    <property type="evidence" value="ECO:0007669"/>
    <property type="project" value="UniProtKB-KW"/>
</dbReference>
<keyword evidence="3" id="KW-0804">Transcription</keyword>
<dbReference type="AlphaFoldDB" id="A0A9D0ZTQ2"/>
<dbReference type="SMART" id="SM00422">
    <property type="entry name" value="HTH_MERR"/>
    <property type="match status" value="1"/>
</dbReference>
<dbReference type="Gene3D" id="1.10.1660.10">
    <property type="match status" value="1"/>
</dbReference>
<dbReference type="InterPro" id="IPR009061">
    <property type="entry name" value="DNA-bd_dom_put_sf"/>
</dbReference>
<dbReference type="InterPro" id="IPR047057">
    <property type="entry name" value="MerR_fam"/>
</dbReference>
<dbReference type="GO" id="GO:0003700">
    <property type="term" value="F:DNA-binding transcription factor activity"/>
    <property type="evidence" value="ECO:0007669"/>
    <property type="project" value="InterPro"/>
</dbReference>
<dbReference type="PANTHER" id="PTHR30204">
    <property type="entry name" value="REDOX-CYCLING DRUG-SENSING TRANSCRIPTIONAL ACTIVATOR SOXR"/>
    <property type="match status" value="1"/>
</dbReference>
<evidence type="ECO:0000256" key="3">
    <source>
        <dbReference type="ARBA" id="ARBA00023163"/>
    </source>
</evidence>
<dbReference type="Proteomes" id="UP000886886">
    <property type="component" value="Unassembled WGS sequence"/>
</dbReference>